<proteinExistence type="predicted"/>
<protein>
    <submittedName>
        <fullName evidence="2">(northern house mosquito) hypothetical protein</fullName>
    </submittedName>
</protein>
<keyword evidence="1" id="KW-1133">Transmembrane helix</keyword>
<dbReference type="EMBL" id="HBUE01349511">
    <property type="protein sequence ID" value="CAG6602411.1"/>
    <property type="molecule type" value="Transcribed_RNA"/>
</dbReference>
<evidence type="ECO:0000313" key="2">
    <source>
        <dbReference type="EMBL" id="CAG6602411.1"/>
    </source>
</evidence>
<name>A0A8D8L4I7_CULPI</name>
<reference evidence="2" key="1">
    <citation type="submission" date="2021-05" db="EMBL/GenBank/DDBJ databases">
        <authorList>
            <person name="Alioto T."/>
            <person name="Alioto T."/>
            <person name="Gomez Garrido J."/>
        </authorList>
    </citation>
    <scope>NUCLEOTIDE SEQUENCE</scope>
</reference>
<dbReference type="AlphaFoldDB" id="A0A8D8L4I7"/>
<accession>A0A8D8L4I7</accession>
<organism evidence="2">
    <name type="scientific">Culex pipiens</name>
    <name type="common">House mosquito</name>
    <dbReference type="NCBI Taxonomy" id="7175"/>
    <lineage>
        <taxon>Eukaryota</taxon>
        <taxon>Metazoa</taxon>
        <taxon>Ecdysozoa</taxon>
        <taxon>Arthropoda</taxon>
        <taxon>Hexapoda</taxon>
        <taxon>Insecta</taxon>
        <taxon>Pterygota</taxon>
        <taxon>Neoptera</taxon>
        <taxon>Endopterygota</taxon>
        <taxon>Diptera</taxon>
        <taxon>Nematocera</taxon>
        <taxon>Culicoidea</taxon>
        <taxon>Culicidae</taxon>
        <taxon>Culicinae</taxon>
        <taxon>Culicini</taxon>
        <taxon>Culex</taxon>
        <taxon>Culex</taxon>
    </lineage>
</organism>
<feature type="transmembrane region" description="Helical" evidence="1">
    <location>
        <begin position="12"/>
        <end position="31"/>
    </location>
</feature>
<keyword evidence="1" id="KW-0472">Membrane</keyword>
<dbReference type="EMBL" id="HBUE01242446">
    <property type="protein sequence ID" value="CAG6550129.1"/>
    <property type="molecule type" value="Transcribed_RNA"/>
</dbReference>
<feature type="transmembrane region" description="Helical" evidence="1">
    <location>
        <begin position="43"/>
        <end position="59"/>
    </location>
</feature>
<sequence>MHTRTHTLTHFYASTTFFFLSILLLWFAHFFCEYVCVKLCVRLFHLTYGTTIFLTFIVHEEYSKKKLGILISSAKYWTPGTINSQTLAHTFLLGSLNLRSIQPDFRFPPDVNFTWPHHTTVSANFPQNHLWRHFASCRVSTQVSIKQLQLFFLCV</sequence>
<evidence type="ECO:0000256" key="1">
    <source>
        <dbReference type="SAM" id="Phobius"/>
    </source>
</evidence>
<keyword evidence="1" id="KW-0812">Transmembrane</keyword>